<gene>
    <name evidence="1" type="ORF">Ciccas_008224</name>
</gene>
<proteinExistence type="predicted"/>
<accession>A0ABD2Q0K7</accession>
<dbReference type="Proteomes" id="UP001626550">
    <property type="component" value="Unassembled WGS sequence"/>
</dbReference>
<reference evidence="1 2" key="1">
    <citation type="submission" date="2024-11" db="EMBL/GenBank/DDBJ databases">
        <title>Adaptive evolution of stress response genes in parasites aligns with host niche diversity.</title>
        <authorList>
            <person name="Hahn C."/>
            <person name="Resl P."/>
        </authorList>
    </citation>
    <scope>NUCLEOTIDE SEQUENCE [LARGE SCALE GENOMIC DNA]</scope>
    <source>
        <strain evidence="1">EGGRZ-B1_66</strain>
        <tissue evidence="1">Body</tissue>
    </source>
</reference>
<comment type="caution">
    <text evidence="1">The sequence shown here is derived from an EMBL/GenBank/DDBJ whole genome shotgun (WGS) entry which is preliminary data.</text>
</comment>
<evidence type="ECO:0000313" key="1">
    <source>
        <dbReference type="EMBL" id="KAL3313175.1"/>
    </source>
</evidence>
<name>A0ABD2Q0K7_9PLAT</name>
<keyword evidence="2" id="KW-1185">Reference proteome</keyword>
<organism evidence="1 2">
    <name type="scientific">Cichlidogyrus casuarinus</name>
    <dbReference type="NCBI Taxonomy" id="1844966"/>
    <lineage>
        <taxon>Eukaryota</taxon>
        <taxon>Metazoa</taxon>
        <taxon>Spiralia</taxon>
        <taxon>Lophotrochozoa</taxon>
        <taxon>Platyhelminthes</taxon>
        <taxon>Monogenea</taxon>
        <taxon>Monopisthocotylea</taxon>
        <taxon>Dactylogyridea</taxon>
        <taxon>Ancyrocephalidae</taxon>
        <taxon>Cichlidogyrus</taxon>
    </lineage>
</organism>
<evidence type="ECO:0000313" key="2">
    <source>
        <dbReference type="Proteomes" id="UP001626550"/>
    </source>
</evidence>
<dbReference type="EMBL" id="JBJKFK010001411">
    <property type="protein sequence ID" value="KAL3313175.1"/>
    <property type="molecule type" value="Genomic_DNA"/>
</dbReference>
<sequence length="69" mass="7504">MLATPRSALSFQRIFFLPQSLSVDDPSLLVIHDSDCTASAATYDMVSCPYSYTRILIYTPSDAGKLLGA</sequence>
<dbReference type="AlphaFoldDB" id="A0ABD2Q0K7"/>
<protein>
    <submittedName>
        <fullName evidence="1">Uncharacterized protein</fullName>
    </submittedName>
</protein>